<dbReference type="AlphaFoldDB" id="X1IFH5"/>
<proteinExistence type="predicted"/>
<accession>X1IFH5</accession>
<evidence type="ECO:0008006" key="2">
    <source>
        <dbReference type="Google" id="ProtNLM"/>
    </source>
</evidence>
<comment type="caution">
    <text evidence="1">The sequence shown here is derived from an EMBL/GenBank/DDBJ whole genome shotgun (WGS) entry which is preliminary data.</text>
</comment>
<organism evidence="1">
    <name type="scientific">marine sediment metagenome</name>
    <dbReference type="NCBI Taxonomy" id="412755"/>
    <lineage>
        <taxon>unclassified sequences</taxon>
        <taxon>metagenomes</taxon>
        <taxon>ecological metagenomes</taxon>
    </lineage>
</organism>
<sequence length="64" mass="7039">VKPEQYRANLEGALTDPLTADELVAMAGVDRGARLIKGQVFLWEGASSWHDLWDEDGTIRGGRV</sequence>
<evidence type="ECO:0000313" key="1">
    <source>
        <dbReference type="EMBL" id="GAH64874.1"/>
    </source>
</evidence>
<name>X1IFH5_9ZZZZ</name>
<protein>
    <recommendedName>
        <fullName evidence="2">Aldo/keto reductase</fullName>
    </recommendedName>
</protein>
<feature type="non-terminal residue" evidence="1">
    <location>
        <position position="1"/>
    </location>
</feature>
<gene>
    <name evidence="1" type="ORF">S03H2_50389</name>
</gene>
<dbReference type="EMBL" id="BARU01031898">
    <property type="protein sequence ID" value="GAH64874.1"/>
    <property type="molecule type" value="Genomic_DNA"/>
</dbReference>
<reference evidence="1" key="1">
    <citation type="journal article" date="2014" name="Front. Microbiol.">
        <title>High frequency of phylogenetically diverse reductive dehalogenase-homologous genes in deep subseafloor sedimentary metagenomes.</title>
        <authorList>
            <person name="Kawai M."/>
            <person name="Futagami T."/>
            <person name="Toyoda A."/>
            <person name="Takaki Y."/>
            <person name="Nishi S."/>
            <person name="Hori S."/>
            <person name="Arai W."/>
            <person name="Tsubouchi T."/>
            <person name="Morono Y."/>
            <person name="Uchiyama I."/>
            <person name="Ito T."/>
            <person name="Fujiyama A."/>
            <person name="Inagaki F."/>
            <person name="Takami H."/>
        </authorList>
    </citation>
    <scope>NUCLEOTIDE SEQUENCE</scope>
    <source>
        <strain evidence="1">Expedition CK06-06</strain>
    </source>
</reference>